<dbReference type="Proteomes" id="UP001156694">
    <property type="component" value="Unassembled WGS sequence"/>
</dbReference>
<sequence>MSGFAVYQDRLDLLAAKGRLRALIPAGGVDFASNDYLGFSQNADLRAHVADAVARGVGLGAGGSRLLRGNDPEHEALETEAAAFFGTERALYMGGGFMANMALFSTLPRGDDLVLYDELIHASAHEGMRLGRASCQAFDHNDIDHADSLIKAWRAGGGRGRIWLAFESVYSMDGDRAPIADLVDLAARYDAALVGDEAHASGIFGDAGRGLLQAYEGQVDMVSLHTCGKALGGMGGLICGDTALIDTLINRARSFIFATAPAPINAATVRGALKLLQSSDAPSAQLLDHVAFAQDILRDTCGIVGSDSQIIPVIIGADQPTMDIAARLQARGFDIRGIRPPTVARGTSRLRISITLNASRTDITAMANALAQELQGITHGQ</sequence>
<evidence type="ECO:0000313" key="6">
    <source>
        <dbReference type="Proteomes" id="UP001156694"/>
    </source>
</evidence>
<keyword evidence="6" id="KW-1185">Reference proteome</keyword>
<keyword evidence="3" id="KW-0663">Pyridoxal phosphate</keyword>
<evidence type="ECO:0000313" key="5">
    <source>
        <dbReference type="EMBL" id="GLQ35796.1"/>
    </source>
</evidence>
<dbReference type="PANTHER" id="PTHR13693:SF100">
    <property type="entry name" value="8-AMINO-7-OXONONANOATE SYNTHASE"/>
    <property type="match status" value="1"/>
</dbReference>
<dbReference type="PANTHER" id="PTHR13693">
    <property type="entry name" value="CLASS II AMINOTRANSFERASE/8-AMINO-7-OXONONANOATE SYNTHASE"/>
    <property type="match status" value="1"/>
</dbReference>
<dbReference type="InterPro" id="IPR015424">
    <property type="entry name" value="PyrdxlP-dep_Trfase"/>
</dbReference>
<dbReference type="InterPro" id="IPR015421">
    <property type="entry name" value="PyrdxlP-dep_Trfase_major"/>
</dbReference>
<dbReference type="InterPro" id="IPR004839">
    <property type="entry name" value="Aminotransferase_I/II_large"/>
</dbReference>
<evidence type="ECO:0000259" key="4">
    <source>
        <dbReference type="Pfam" id="PF00155"/>
    </source>
</evidence>
<accession>A0ABQ5VX35</accession>
<dbReference type="Pfam" id="PF00155">
    <property type="entry name" value="Aminotran_1_2"/>
    <property type="match status" value="1"/>
</dbReference>
<evidence type="ECO:0000256" key="3">
    <source>
        <dbReference type="ARBA" id="ARBA00022898"/>
    </source>
</evidence>
<reference evidence="6" key="1">
    <citation type="journal article" date="2019" name="Int. J. Syst. Evol. Microbiol.">
        <title>The Global Catalogue of Microorganisms (GCM) 10K type strain sequencing project: providing services to taxonomists for standard genome sequencing and annotation.</title>
        <authorList>
            <consortium name="The Broad Institute Genomics Platform"/>
            <consortium name="The Broad Institute Genome Sequencing Center for Infectious Disease"/>
            <person name="Wu L."/>
            <person name="Ma J."/>
        </authorList>
    </citation>
    <scope>NUCLEOTIDE SEQUENCE [LARGE SCALE GENOMIC DNA]</scope>
    <source>
        <strain evidence="6">NBRC 110140</strain>
    </source>
</reference>
<protein>
    <submittedName>
        <fullName evidence="5">8-amino-7-oxononanoate synthase</fullName>
    </submittedName>
</protein>
<evidence type="ECO:0000256" key="1">
    <source>
        <dbReference type="ARBA" id="ARBA00001933"/>
    </source>
</evidence>
<dbReference type="Gene3D" id="3.40.640.10">
    <property type="entry name" value="Type I PLP-dependent aspartate aminotransferase-like (Major domain)"/>
    <property type="match status" value="1"/>
</dbReference>
<dbReference type="InterPro" id="IPR015422">
    <property type="entry name" value="PyrdxlP-dep_Trfase_small"/>
</dbReference>
<evidence type="ECO:0000256" key="2">
    <source>
        <dbReference type="ARBA" id="ARBA00022679"/>
    </source>
</evidence>
<dbReference type="SUPFAM" id="SSF53383">
    <property type="entry name" value="PLP-dependent transferases"/>
    <property type="match status" value="1"/>
</dbReference>
<dbReference type="Gene3D" id="3.90.1150.10">
    <property type="entry name" value="Aspartate Aminotransferase, domain 1"/>
    <property type="match status" value="1"/>
</dbReference>
<feature type="domain" description="Aminotransferase class I/classII large" evidence="4">
    <location>
        <begin position="29"/>
        <end position="361"/>
    </location>
</feature>
<keyword evidence="2" id="KW-0808">Transferase</keyword>
<dbReference type="RefSeq" id="WP_284378772.1">
    <property type="nucleotide sequence ID" value="NZ_BSNN01000005.1"/>
</dbReference>
<gene>
    <name evidence="5" type="ORF">GCM10007939_20790</name>
</gene>
<dbReference type="InterPro" id="IPR050087">
    <property type="entry name" value="AON_synthase_class-II"/>
</dbReference>
<comment type="cofactor">
    <cofactor evidence="1">
        <name>pyridoxal 5'-phosphate</name>
        <dbReference type="ChEBI" id="CHEBI:597326"/>
    </cofactor>
</comment>
<comment type="caution">
    <text evidence="5">The sequence shown here is derived from an EMBL/GenBank/DDBJ whole genome shotgun (WGS) entry which is preliminary data.</text>
</comment>
<dbReference type="EMBL" id="BSNN01000005">
    <property type="protein sequence ID" value="GLQ35796.1"/>
    <property type="molecule type" value="Genomic_DNA"/>
</dbReference>
<proteinExistence type="predicted"/>
<name>A0ABQ5VX35_9RHOB</name>
<organism evidence="5 6">
    <name type="scientific">Amylibacter marinus</name>
    <dbReference type="NCBI Taxonomy" id="1475483"/>
    <lineage>
        <taxon>Bacteria</taxon>
        <taxon>Pseudomonadati</taxon>
        <taxon>Pseudomonadota</taxon>
        <taxon>Alphaproteobacteria</taxon>
        <taxon>Rhodobacterales</taxon>
        <taxon>Paracoccaceae</taxon>
        <taxon>Amylibacter</taxon>
    </lineage>
</organism>